<evidence type="ECO:0000313" key="2">
    <source>
        <dbReference type="Proteomes" id="UP000290848"/>
    </source>
</evidence>
<dbReference type="PROSITE" id="PS51257">
    <property type="entry name" value="PROKAR_LIPOPROTEIN"/>
    <property type="match status" value="1"/>
</dbReference>
<accession>A0A4Q0MEQ3</accession>
<gene>
    <name evidence="1" type="ORF">EKH83_04380</name>
</gene>
<evidence type="ECO:0000313" key="1">
    <source>
        <dbReference type="EMBL" id="RXF71927.1"/>
    </source>
</evidence>
<dbReference type="RefSeq" id="WP_128768174.1">
    <property type="nucleotide sequence ID" value="NZ_RXOC01000002.1"/>
</dbReference>
<dbReference type="Pfam" id="PF14054">
    <property type="entry name" value="DUF4249"/>
    <property type="match status" value="1"/>
</dbReference>
<reference evidence="1 2" key="1">
    <citation type="submission" date="2018-12" db="EMBL/GenBank/DDBJ databases">
        <title>The Draft Genome Sequence of the Soil Bacterium Pedobacter tournemirensis R1.</title>
        <authorList>
            <person name="He J."/>
        </authorList>
    </citation>
    <scope>NUCLEOTIDE SEQUENCE [LARGE SCALE GENOMIC DNA]</scope>
    <source>
        <strain evidence="1 2">R1</strain>
    </source>
</reference>
<proteinExistence type="predicted"/>
<dbReference type="EMBL" id="RXOC01000002">
    <property type="protein sequence ID" value="RXF71927.1"/>
    <property type="molecule type" value="Genomic_DNA"/>
</dbReference>
<name>A0A4Q0MEQ3_9SPHI</name>
<dbReference type="Proteomes" id="UP000290848">
    <property type="component" value="Unassembled WGS sequence"/>
</dbReference>
<sequence length="377" mass="43137">MKRHSLTVFYLSVLLFISSCKEIYYPPVEAKGVNFLVVEGTIFDNSKTTSFRLSRTVEVSTSAFKPELKAILAVEDENNNRYPLQEQGNGIYSSVLSGLVINKNYRLSIKTADGKEYVSDFVQLKKTPDIDKIGWKKNSSGVDILLSTHDASNDTWYYRWDYEQTWEFRSAYYSQFIYKNSKIMDRDQTIPITTCWRYERSPTALITSTKRLSQDVVSDFKLLNIPTGSWKLNVLYSILVKQYAMAEDEYFYWQKIKKNSEDLGSIFDPQPSDIPGNIHCLTTPEEDVIGYVGACTAEEKRIFISKDDVLPWIYFEQCELSSIKDDPDSLRAAFSGGSFQPVSKFNGSDGKDRYWGTPATCVDCTLRGSNVKPSFWP</sequence>
<dbReference type="InterPro" id="IPR025345">
    <property type="entry name" value="DUF4249"/>
</dbReference>
<protein>
    <submittedName>
        <fullName evidence="1">DUF4249 domain-containing protein</fullName>
    </submittedName>
</protein>
<dbReference type="AlphaFoldDB" id="A0A4Q0MEQ3"/>
<organism evidence="1 2">
    <name type="scientific">Arcticibacter tournemirensis</name>
    <dbReference type="NCBI Taxonomy" id="699437"/>
    <lineage>
        <taxon>Bacteria</taxon>
        <taxon>Pseudomonadati</taxon>
        <taxon>Bacteroidota</taxon>
        <taxon>Sphingobacteriia</taxon>
        <taxon>Sphingobacteriales</taxon>
        <taxon>Sphingobacteriaceae</taxon>
        <taxon>Arcticibacter</taxon>
    </lineage>
</organism>
<comment type="caution">
    <text evidence="1">The sequence shown here is derived from an EMBL/GenBank/DDBJ whole genome shotgun (WGS) entry which is preliminary data.</text>
</comment>